<organism evidence="3">
    <name type="scientific">Clastoptera arizonana</name>
    <name type="common">Arizona spittle bug</name>
    <dbReference type="NCBI Taxonomy" id="38151"/>
    <lineage>
        <taxon>Eukaryota</taxon>
        <taxon>Metazoa</taxon>
        <taxon>Ecdysozoa</taxon>
        <taxon>Arthropoda</taxon>
        <taxon>Hexapoda</taxon>
        <taxon>Insecta</taxon>
        <taxon>Pterygota</taxon>
        <taxon>Neoptera</taxon>
        <taxon>Paraneoptera</taxon>
        <taxon>Hemiptera</taxon>
        <taxon>Auchenorrhyncha</taxon>
        <taxon>Cercopoidea</taxon>
        <taxon>Clastopteridae</taxon>
        <taxon>Clastoptera</taxon>
    </lineage>
</organism>
<dbReference type="EMBL" id="GEDC01030863">
    <property type="protein sequence ID" value="JAS06435.1"/>
    <property type="molecule type" value="Transcribed_RNA"/>
</dbReference>
<proteinExistence type="predicted"/>
<dbReference type="InterPro" id="IPR052607">
    <property type="entry name" value="CEP104-like"/>
</dbReference>
<dbReference type="InterPro" id="IPR048739">
    <property type="entry name" value="CEP104_N"/>
</dbReference>
<sequence>MPKKICFNVIYASGEDEKHKACELDRHGPSVRGWQSAKDCSYPQELILCLQNSATLHQIQILAHQYLIPERIDLFIGPEHHVSDISNEDVNKLHFEYLGYITLSDNHATEFKSRELKSITVPPFSPTSYLKLCLHQNHHNSLNLYNQVCVVAIQLIGEDSLSRRGEENNNSHNEEETNGINLSSACDDLAFEMYVDKDVARIIRLLEHRKHQAVQDERFEYARKLKASMVELRTAGERLGKLEIGKKQAILNEDYVKAKKKKAQMEEYRREVYNLLDIEDLLEPNGPLSKNDEEIEDGDKAESTATLSEENTVMCPTNTRPKIPITLATSPPHQYSQSQQNISQRESVMPPGHYQSPVSPLHYGVRPCSPSGHSAKSQAYIPQPVAIRTGSLRRRNKSAGPRNSYEAYDERTVPAHRNVHNTDQLKDSHTTPVILSKLNEREKKQAALPISVFGMALVEKYYSKQFSDKEEGLRLLQAALQAY</sequence>
<feature type="region of interest" description="Disordered" evidence="1">
    <location>
        <begin position="284"/>
        <end position="304"/>
    </location>
</feature>
<feature type="domain" description="UVR" evidence="2">
    <location>
        <begin position="200"/>
        <end position="235"/>
    </location>
</feature>
<dbReference type="PROSITE" id="PS50151">
    <property type="entry name" value="UVR"/>
    <property type="match status" value="1"/>
</dbReference>
<dbReference type="PANTHER" id="PTHR13371">
    <property type="entry name" value="GLYCINE-, GLUTAMATE-, THIENYLCYCLOHEXYLPIPERIDINE-BINDING PROTEIN"/>
    <property type="match status" value="1"/>
</dbReference>
<evidence type="ECO:0000313" key="3">
    <source>
        <dbReference type="EMBL" id="JAS06435.1"/>
    </source>
</evidence>
<protein>
    <recommendedName>
        <fullName evidence="2">UVR domain-containing protein</fullName>
    </recommendedName>
</protein>
<dbReference type="InterPro" id="IPR001943">
    <property type="entry name" value="UVR_dom"/>
</dbReference>
<reference evidence="3" key="1">
    <citation type="submission" date="2015-12" db="EMBL/GenBank/DDBJ databases">
        <title>De novo transcriptome assembly of four potential Pierce s Disease insect vectors from Arizona vineyards.</title>
        <authorList>
            <person name="Tassone E.E."/>
        </authorList>
    </citation>
    <scope>NUCLEOTIDE SEQUENCE</scope>
</reference>
<dbReference type="PANTHER" id="PTHR13371:SF0">
    <property type="entry name" value="CENTROSOMAL PROTEIN OF 104 KDA"/>
    <property type="match status" value="1"/>
</dbReference>
<name>A0A1B6BZP1_9HEMI</name>
<dbReference type="Pfam" id="PF21038">
    <property type="entry name" value="CEP104_N"/>
    <property type="match status" value="1"/>
</dbReference>
<evidence type="ECO:0000256" key="1">
    <source>
        <dbReference type="SAM" id="MobiDB-lite"/>
    </source>
</evidence>
<dbReference type="AlphaFoldDB" id="A0A1B6BZP1"/>
<dbReference type="SUPFAM" id="SSF49785">
    <property type="entry name" value="Galactose-binding domain-like"/>
    <property type="match status" value="1"/>
</dbReference>
<gene>
    <name evidence="3" type="ORF">g.2800</name>
</gene>
<dbReference type="Pfam" id="PF21040">
    <property type="entry name" value="CEP104-like_TOG"/>
    <property type="match status" value="1"/>
</dbReference>
<accession>A0A1B6BZP1</accession>
<evidence type="ECO:0000259" key="2">
    <source>
        <dbReference type="PROSITE" id="PS50151"/>
    </source>
</evidence>
<dbReference type="InterPro" id="IPR008979">
    <property type="entry name" value="Galactose-bd-like_sf"/>
</dbReference>
<dbReference type="GO" id="GO:0005929">
    <property type="term" value="C:cilium"/>
    <property type="evidence" value="ECO:0007669"/>
    <property type="project" value="TreeGrafter"/>
</dbReference>
<feature type="non-terminal residue" evidence="3">
    <location>
        <position position="483"/>
    </location>
</feature>